<dbReference type="OrthoDB" id="2965770at2"/>
<keyword evidence="2" id="KW-1185">Reference proteome</keyword>
<gene>
    <name evidence="1" type="ORF">SAMN05421736_11653</name>
</gene>
<name>A0A1H3TUH9_9BACI</name>
<reference evidence="2" key="1">
    <citation type="submission" date="2016-10" db="EMBL/GenBank/DDBJ databases">
        <authorList>
            <person name="Varghese N."/>
            <person name="Submissions S."/>
        </authorList>
    </citation>
    <scope>NUCLEOTIDE SEQUENCE [LARGE SCALE GENOMIC DNA]</scope>
    <source>
        <strain evidence="2">SP</strain>
    </source>
</reference>
<sequence length="148" mass="17366">MIRVESIALLKEERAFAWNVVFTLERASIKYATDVLYAVRRNYWVVSPCITHDLSSLMEGNECPFCRRGSVACHLLSERYKEVTEALLRHRKLQKPLVEKIKTIKLEDFPTNFIVEKDRGFWDDIIYENTTEKLIRKGKLAETVTLQE</sequence>
<dbReference type="EMBL" id="FNPI01000016">
    <property type="protein sequence ID" value="SDZ53762.1"/>
    <property type="molecule type" value="Genomic_DNA"/>
</dbReference>
<accession>A0A1H3TUH9</accession>
<dbReference type="AlphaFoldDB" id="A0A1H3TUH9"/>
<dbReference type="Proteomes" id="UP000198935">
    <property type="component" value="Unassembled WGS sequence"/>
</dbReference>
<evidence type="ECO:0000313" key="2">
    <source>
        <dbReference type="Proteomes" id="UP000198935"/>
    </source>
</evidence>
<protein>
    <submittedName>
        <fullName evidence="1">Uncharacterized protein</fullName>
    </submittedName>
</protein>
<organism evidence="1 2">
    <name type="scientific">Evansella caseinilytica</name>
    <dbReference type="NCBI Taxonomy" id="1503961"/>
    <lineage>
        <taxon>Bacteria</taxon>
        <taxon>Bacillati</taxon>
        <taxon>Bacillota</taxon>
        <taxon>Bacilli</taxon>
        <taxon>Bacillales</taxon>
        <taxon>Bacillaceae</taxon>
        <taxon>Evansella</taxon>
    </lineage>
</organism>
<proteinExistence type="predicted"/>
<evidence type="ECO:0000313" key="1">
    <source>
        <dbReference type="EMBL" id="SDZ53762.1"/>
    </source>
</evidence>